<evidence type="ECO:0000313" key="3">
    <source>
        <dbReference type="Proteomes" id="UP000245910"/>
    </source>
</evidence>
<organism evidence="2 3">
    <name type="scientific">Fusarium venenatum</name>
    <dbReference type="NCBI Taxonomy" id="56646"/>
    <lineage>
        <taxon>Eukaryota</taxon>
        <taxon>Fungi</taxon>
        <taxon>Dikarya</taxon>
        <taxon>Ascomycota</taxon>
        <taxon>Pezizomycotina</taxon>
        <taxon>Sordariomycetes</taxon>
        <taxon>Hypocreomycetidae</taxon>
        <taxon>Hypocreales</taxon>
        <taxon>Nectriaceae</taxon>
        <taxon>Fusarium</taxon>
    </lineage>
</organism>
<dbReference type="EMBL" id="LN649231">
    <property type="protein sequence ID" value="CEI67934.1"/>
    <property type="molecule type" value="Genomic_DNA"/>
</dbReference>
<reference evidence="3" key="1">
    <citation type="submission" date="2014-10" db="EMBL/GenBank/DDBJ databases">
        <authorList>
            <person name="King R."/>
        </authorList>
    </citation>
    <scope>NUCLEOTIDE SEQUENCE [LARGE SCALE GENOMIC DNA]</scope>
    <source>
        <strain evidence="3">A3/5</strain>
    </source>
</reference>
<sequence length="493" mass="55979">MLSLSSLFALFVYQLLFTSHLALAAPSQDRQEAINIFRAALRDSRYNFTEKDIGATATRLFGWQGCSTSEKQDIYSVQGKNLNWNEAAALDYLSPPFINEDDQKEIKKIIDTVSTIRGGSSLNPFKWWLHVRCDDPDDRCPCGRTTSTVAYVNNEDRDSGYASINFCPRYFELPNLDDAVKENGNKDLPWEHRADLDNYVGNKGRTWFHELLHIDWASGVLPGWHIRDISAFYYDDDNSYRHTGLYGAERTKALARYKFSPSFFIRRNADSFAMYAMAKYVQKVIGKYPHLPLAMKLDEVEDGPGFFVSGGISIDPEGIVTIAGSQDDDDTCHLYGGQEIPEKDVVPFNSSAWFWDLSVYPEDYQRQWRGWLAEAHPYKNWVRIVLMQTAMGPQWMAFQDTPDDPITDFCSAKILSKTLVEGDKNDLKFPTELPAFGAHEAKGCVYSRTSDLVGGMTCESGASNIRCWEDPAWGEMSECDGGRYMLGIKCDWK</sequence>
<dbReference type="SUPFAM" id="SSF55486">
    <property type="entry name" value="Metalloproteases ('zincins'), catalytic domain"/>
    <property type="match status" value="1"/>
</dbReference>
<dbReference type="InterPro" id="IPR024079">
    <property type="entry name" value="MetalloPept_cat_dom_sf"/>
</dbReference>
<accession>A0A2L2TAG0</accession>
<keyword evidence="3" id="KW-1185">Reference proteome</keyword>
<evidence type="ECO:0000313" key="2">
    <source>
        <dbReference type="EMBL" id="CEI67934.1"/>
    </source>
</evidence>
<proteinExistence type="predicted"/>
<feature type="signal peptide" evidence="1">
    <location>
        <begin position="1"/>
        <end position="24"/>
    </location>
</feature>
<protein>
    <recommendedName>
        <fullName evidence="4">Lysine-specific metallo-endopeptidase domain-containing protein</fullName>
    </recommendedName>
</protein>
<evidence type="ECO:0008006" key="4">
    <source>
        <dbReference type="Google" id="ProtNLM"/>
    </source>
</evidence>
<dbReference type="STRING" id="56646.A0A2L2TAG0"/>
<name>A0A2L2TAG0_9HYPO</name>
<evidence type="ECO:0000256" key="1">
    <source>
        <dbReference type="SAM" id="SignalP"/>
    </source>
</evidence>
<feature type="chain" id="PRO_5014862976" description="Lysine-specific metallo-endopeptidase domain-containing protein" evidence="1">
    <location>
        <begin position="25"/>
        <end position="493"/>
    </location>
</feature>
<dbReference type="Gene3D" id="3.40.390.10">
    <property type="entry name" value="Collagenase (Catalytic Domain)"/>
    <property type="match status" value="1"/>
</dbReference>
<dbReference type="Proteomes" id="UP000245910">
    <property type="component" value="Chromosome III"/>
</dbReference>
<dbReference type="GO" id="GO:0008237">
    <property type="term" value="F:metallopeptidase activity"/>
    <property type="evidence" value="ECO:0007669"/>
    <property type="project" value="InterPro"/>
</dbReference>
<dbReference type="AlphaFoldDB" id="A0A2L2TAG0"/>
<keyword evidence="1" id="KW-0732">Signal</keyword>